<dbReference type="InterPro" id="IPR006094">
    <property type="entry name" value="Oxid_FAD_bind_N"/>
</dbReference>
<dbReference type="InterPro" id="IPR016166">
    <property type="entry name" value="FAD-bd_PCMH"/>
</dbReference>
<evidence type="ECO:0000256" key="1">
    <source>
        <dbReference type="ARBA" id="ARBA00001974"/>
    </source>
</evidence>
<reference evidence="7 8" key="1">
    <citation type="submission" date="2019-03" db="EMBL/GenBank/DDBJ databases">
        <title>Draft genome sequences of novel Actinobacteria.</title>
        <authorList>
            <person name="Sahin N."/>
            <person name="Ay H."/>
            <person name="Saygin H."/>
        </authorList>
    </citation>
    <scope>NUCLEOTIDE SEQUENCE [LARGE SCALE GENOMIC DNA]</scope>
    <source>
        <strain evidence="7 8">JCM 13523</strain>
    </source>
</reference>
<evidence type="ECO:0000256" key="2">
    <source>
        <dbReference type="ARBA" id="ARBA00005466"/>
    </source>
</evidence>
<dbReference type="Pfam" id="PF01565">
    <property type="entry name" value="FAD_binding_4"/>
    <property type="match status" value="1"/>
</dbReference>
<dbReference type="InterPro" id="IPR050416">
    <property type="entry name" value="FAD-linked_Oxidoreductase"/>
</dbReference>
<dbReference type="InterPro" id="IPR006311">
    <property type="entry name" value="TAT_signal"/>
</dbReference>
<dbReference type="InterPro" id="IPR036318">
    <property type="entry name" value="FAD-bd_PCMH-like_sf"/>
</dbReference>
<keyword evidence="8" id="KW-1185">Reference proteome</keyword>
<dbReference type="AlphaFoldDB" id="A0A4R4ZJH0"/>
<dbReference type="PANTHER" id="PTHR42973">
    <property type="entry name" value="BINDING OXIDOREDUCTASE, PUTATIVE (AFU_ORTHOLOGUE AFUA_1G17690)-RELATED"/>
    <property type="match status" value="1"/>
</dbReference>
<dbReference type="PROSITE" id="PS51318">
    <property type="entry name" value="TAT"/>
    <property type="match status" value="1"/>
</dbReference>
<comment type="cofactor">
    <cofactor evidence="1">
        <name>FAD</name>
        <dbReference type="ChEBI" id="CHEBI:57692"/>
    </cofactor>
</comment>
<dbReference type="GO" id="GO:0071949">
    <property type="term" value="F:FAD binding"/>
    <property type="evidence" value="ECO:0007669"/>
    <property type="project" value="InterPro"/>
</dbReference>
<dbReference type="GO" id="GO:0016491">
    <property type="term" value="F:oxidoreductase activity"/>
    <property type="evidence" value="ECO:0007669"/>
    <property type="project" value="UniProtKB-KW"/>
</dbReference>
<dbReference type="SUPFAM" id="SSF56176">
    <property type="entry name" value="FAD-binding/transporter-associated domain-like"/>
    <property type="match status" value="1"/>
</dbReference>
<evidence type="ECO:0000256" key="3">
    <source>
        <dbReference type="ARBA" id="ARBA00022630"/>
    </source>
</evidence>
<dbReference type="Gene3D" id="3.30.43.10">
    <property type="entry name" value="Uridine Diphospho-n-acetylenolpyruvylglucosamine Reductase, domain 2"/>
    <property type="match status" value="1"/>
</dbReference>
<evidence type="ECO:0000256" key="4">
    <source>
        <dbReference type="ARBA" id="ARBA00022827"/>
    </source>
</evidence>
<dbReference type="InterPro" id="IPR016169">
    <property type="entry name" value="FAD-bd_PCMH_sub2"/>
</dbReference>
<organism evidence="7 8">
    <name type="scientific">Kribbella antibiotica</name>
    <dbReference type="NCBI Taxonomy" id="190195"/>
    <lineage>
        <taxon>Bacteria</taxon>
        <taxon>Bacillati</taxon>
        <taxon>Actinomycetota</taxon>
        <taxon>Actinomycetes</taxon>
        <taxon>Propionibacteriales</taxon>
        <taxon>Kribbellaceae</taxon>
        <taxon>Kribbella</taxon>
    </lineage>
</organism>
<dbReference type="EMBL" id="SMKX01000046">
    <property type="protein sequence ID" value="TDD58783.1"/>
    <property type="molecule type" value="Genomic_DNA"/>
</dbReference>
<proteinExistence type="inferred from homology"/>
<evidence type="ECO:0000313" key="7">
    <source>
        <dbReference type="EMBL" id="TDD58783.1"/>
    </source>
</evidence>
<feature type="domain" description="FAD-binding PCMH-type" evidence="6">
    <location>
        <begin position="128"/>
        <end position="298"/>
    </location>
</feature>
<dbReference type="Proteomes" id="UP000295124">
    <property type="component" value="Unassembled WGS sequence"/>
</dbReference>
<dbReference type="OrthoDB" id="3682986at2"/>
<dbReference type="Gene3D" id="3.30.465.10">
    <property type="match status" value="1"/>
</dbReference>
<dbReference type="PANTHER" id="PTHR42973:SF39">
    <property type="entry name" value="FAD-BINDING PCMH-TYPE DOMAIN-CONTAINING PROTEIN"/>
    <property type="match status" value="1"/>
</dbReference>
<keyword evidence="5" id="KW-0560">Oxidoreductase</keyword>
<name>A0A4R4ZJH0_9ACTN</name>
<comment type="caution">
    <text evidence="7">The sequence shown here is derived from an EMBL/GenBank/DDBJ whole genome shotgun (WGS) entry which is preliminary data.</text>
</comment>
<keyword evidence="3" id="KW-0285">Flavoprotein</keyword>
<keyword evidence="4" id="KW-0274">FAD</keyword>
<protein>
    <submittedName>
        <fullName evidence="7">FAD-binding oxidoreductase</fullName>
    </submittedName>
</protein>
<sequence>MEWVGIPQEGAEILEAARVSACRGRVVTARVGVRAASSLQGFAAHSAPRSATQLSEDSVNTRSGFSRRRFLALGAAAAGAAAVGTRSALAAAADIDYAGLKAAMSGRLLRPGDSGYAEAARTWNLALPARQPAAIAQVANQADVIACIQKAAGRGVPFAARSGGHSYAGYSTPDQGVVVDVAALKHVNVRSDNTVAIGAGAKLIDVYAGLAASNRALPGGTCSTVGIAGLTLGGGVGVLTRAFGLTCDLLKSATIVTADGAVHTVDANRDADLFWALRGGGGGHAGIVTEFVFSTAPAPSPIRFELAFSASKTASVLSSWTSWQSNAPDGLTTTLSVGAGSSPSNEITGVWTGSSSDLDKHLNTLVSAVGSSPSKRTTTKSTYLNTMQHFAGCADKAIQACYLDTEPGGTITRETFRAGSRVLATTLSKSKADQVVDIMRNQRDMVLLFDGVGGKVKALSATDTAYPHRSAVASVQIYTWNASNGSGVTAVQNALTPVAGSGSYVNYIHPEQTNWGTAFWGSNRARLKSTVQSYDPANAFDFPQSVVRT</sequence>
<dbReference type="InterPro" id="IPR016167">
    <property type="entry name" value="FAD-bd_PCMH_sub1"/>
</dbReference>
<dbReference type="InterPro" id="IPR012951">
    <property type="entry name" value="BBE"/>
</dbReference>
<evidence type="ECO:0000313" key="8">
    <source>
        <dbReference type="Proteomes" id="UP000295124"/>
    </source>
</evidence>
<dbReference type="Gene3D" id="3.40.462.20">
    <property type="match status" value="1"/>
</dbReference>
<dbReference type="PROSITE" id="PS51387">
    <property type="entry name" value="FAD_PCMH"/>
    <property type="match status" value="1"/>
</dbReference>
<evidence type="ECO:0000256" key="5">
    <source>
        <dbReference type="ARBA" id="ARBA00023002"/>
    </source>
</evidence>
<evidence type="ECO:0000259" key="6">
    <source>
        <dbReference type="PROSITE" id="PS51387"/>
    </source>
</evidence>
<gene>
    <name evidence="7" type="ORF">E1263_17890</name>
</gene>
<comment type="similarity">
    <text evidence="2">Belongs to the oxygen-dependent FAD-linked oxidoreductase family.</text>
</comment>
<dbReference type="Pfam" id="PF08031">
    <property type="entry name" value="BBE"/>
    <property type="match status" value="1"/>
</dbReference>
<accession>A0A4R4ZJH0</accession>